<keyword evidence="3" id="KW-0201">Cytochrome c-type biogenesis</keyword>
<dbReference type="SUPFAM" id="SSF52833">
    <property type="entry name" value="Thioredoxin-like"/>
    <property type="match status" value="1"/>
</dbReference>
<keyword evidence="6" id="KW-0812">Transmembrane</keyword>
<dbReference type="InterPro" id="IPR013766">
    <property type="entry name" value="Thioredoxin_domain"/>
</dbReference>
<dbReference type="InterPro" id="IPR013740">
    <property type="entry name" value="Redoxin"/>
</dbReference>
<keyword evidence="6" id="KW-0472">Membrane</keyword>
<dbReference type="GO" id="GO:0030288">
    <property type="term" value="C:outer membrane-bounded periplasmic space"/>
    <property type="evidence" value="ECO:0007669"/>
    <property type="project" value="InterPro"/>
</dbReference>
<feature type="transmembrane region" description="Helical" evidence="6">
    <location>
        <begin position="16"/>
        <end position="36"/>
    </location>
</feature>
<keyword evidence="4" id="KW-1015">Disulfide bond</keyword>
<dbReference type="AlphaFoldDB" id="A0A5J6WWU9"/>
<dbReference type="GO" id="GO:0015036">
    <property type="term" value="F:disulfide oxidoreductase activity"/>
    <property type="evidence" value="ECO:0007669"/>
    <property type="project" value="InterPro"/>
</dbReference>
<dbReference type="GO" id="GO:0005886">
    <property type="term" value="C:plasma membrane"/>
    <property type="evidence" value="ECO:0007669"/>
    <property type="project" value="UniProtKB-SubCell"/>
</dbReference>
<evidence type="ECO:0000256" key="4">
    <source>
        <dbReference type="ARBA" id="ARBA00023157"/>
    </source>
</evidence>
<keyword evidence="9" id="KW-1185">Reference proteome</keyword>
<gene>
    <name evidence="8" type="ORF">FE240_06345</name>
</gene>
<evidence type="ECO:0000259" key="7">
    <source>
        <dbReference type="PROSITE" id="PS51352"/>
    </source>
</evidence>
<dbReference type="PANTHER" id="PTHR42852">
    <property type="entry name" value="THIOL:DISULFIDE INTERCHANGE PROTEIN DSBE"/>
    <property type="match status" value="1"/>
</dbReference>
<evidence type="ECO:0000256" key="5">
    <source>
        <dbReference type="ARBA" id="ARBA00023284"/>
    </source>
</evidence>
<dbReference type="InterPro" id="IPR004799">
    <property type="entry name" value="Periplasmic_diS_OxRdtase_DsbE"/>
</dbReference>
<dbReference type="PROSITE" id="PS51352">
    <property type="entry name" value="THIOREDOXIN_2"/>
    <property type="match status" value="1"/>
</dbReference>
<comment type="similarity">
    <text evidence="2">Belongs to the thioredoxin family. DsbE subfamily.</text>
</comment>
<keyword evidence="5" id="KW-0676">Redox-active center</keyword>
<dbReference type="Gene3D" id="3.40.30.10">
    <property type="entry name" value="Glutaredoxin"/>
    <property type="match status" value="1"/>
</dbReference>
<reference evidence="8 9" key="1">
    <citation type="submission" date="2019-05" db="EMBL/GenBank/DDBJ databases">
        <title>OXA-830, a novel chromosomally encoded expanded-spectrum class D beta-lactamase in Aeromonas simiae.</title>
        <authorList>
            <person name="Zhou W."/>
            <person name="Chen Q."/>
        </authorList>
    </citation>
    <scope>NUCLEOTIDE SEQUENCE [LARGE SCALE GENOMIC DNA]</scope>
    <source>
        <strain evidence="8 9">A6</strain>
    </source>
</reference>
<organism evidence="8 9">
    <name type="scientific">Aeromonas simiae</name>
    <dbReference type="NCBI Taxonomy" id="218936"/>
    <lineage>
        <taxon>Bacteria</taxon>
        <taxon>Pseudomonadati</taxon>
        <taxon>Pseudomonadota</taxon>
        <taxon>Gammaproteobacteria</taxon>
        <taxon>Aeromonadales</taxon>
        <taxon>Aeromonadaceae</taxon>
        <taxon>Aeromonas</taxon>
    </lineage>
</organism>
<evidence type="ECO:0000313" key="8">
    <source>
        <dbReference type="EMBL" id="QFI54348.1"/>
    </source>
</evidence>
<evidence type="ECO:0000256" key="1">
    <source>
        <dbReference type="ARBA" id="ARBA00004383"/>
    </source>
</evidence>
<dbReference type="NCBIfam" id="TIGR00385">
    <property type="entry name" value="dsbE"/>
    <property type="match status" value="1"/>
</dbReference>
<sequence>MASAPNRYQGGTVSRLIRWFPLLLGAALFALLWHALTPVGDARNDAGLGRPLPTLPLTTLEGRSLTTEALLGHPFLLNVWASWCANCRAEHPLLLELGETVPVVGLNYRDKPAAAQAWLTSAGNPYRVVLDDGDGRLSLALGVVGTPETWLVGADGRLLARHTGILTKALWQTRFAPLLEAP</sequence>
<evidence type="ECO:0000313" key="9">
    <source>
        <dbReference type="Proteomes" id="UP000594034"/>
    </source>
</evidence>
<dbReference type="GO" id="GO:0017004">
    <property type="term" value="P:cytochrome complex assembly"/>
    <property type="evidence" value="ECO:0007669"/>
    <property type="project" value="UniProtKB-KW"/>
</dbReference>
<name>A0A5J6WWU9_9GAMM</name>
<evidence type="ECO:0000256" key="2">
    <source>
        <dbReference type="ARBA" id="ARBA00007758"/>
    </source>
</evidence>
<dbReference type="PANTHER" id="PTHR42852:SF6">
    <property type="entry name" value="THIOL:DISULFIDE INTERCHANGE PROTEIN DSBE"/>
    <property type="match status" value="1"/>
</dbReference>
<feature type="domain" description="Thioredoxin" evidence="7">
    <location>
        <begin position="46"/>
        <end position="180"/>
    </location>
</feature>
<dbReference type="InterPro" id="IPR036249">
    <property type="entry name" value="Thioredoxin-like_sf"/>
</dbReference>
<accession>A0A5J6WWU9</accession>
<dbReference type="KEGG" id="asim:FE240_06345"/>
<evidence type="ECO:0000256" key="6">
    <source>
        <dbReference type="SAM" id="Phobius"/>
    </source>
</evidence>
<comment type="subcellular location">
    <subcellularLocation>
        <location evidence="1">Cell inner membrane</location>
        <topology evidence="1">Single-pass membrane protein</topology>
        <orientation evidence="1">Periplasmic side</orientation>
    </subcellularLocation>
</comment>
<dbReference type="Pfam" id="PF08534">
    <property type="entry name" value="Redoxin"/>
    <property type="match status" value="1"/>
</dbReference>
<keyword evidence="6" id="KW-1133">Transmembrane helix</keyword>
<proteinExistence type="inferred from homology"/>
<protein>
    <submittedName>
        <fullName evidence="8">DsbE family thiol:disulfide interchange protein</fullName>
    </submittedName>
</protein>
<dbReference type="Proteomes" id="UP000594034">
    <property type="component" value="Chromosome"/>
</dbReference>
<dbReference type="InterPro" id="IPR050553">
    <property type="entry name" value="Thioredoxin_ResA/DsbE_sf"/>
</dbReference>
<evidence type="ECO:0000256" key="3">
    <source>
        <dbReference type="ARBA" id="ARBA00022748"/>
    </source>
</evidence>
<dbReference type="EMBL" id="CP040449">
    <property type="protein sequence ID" value="QFI54348.1"/>
    <property type="molecule type" value="Genomic_DNA"/>
</dbReference>